<dbReference type="AlphaFoldDB" id="A0A2S7STW4"/>
<name>A0A2S7STW4_9BACT</name>
<keyword evidence="2" id="KW-1185">Reference proteome</keyword>
<evidence type="ECO:0000313" key="1">
    <source>
        <dbReference type="EMBL" id="PQJ10061.1"/>
    </source>
</evidence>
<reference evidence="1 2" key="1">
    <citation type="submission" date="2018-01" db="EMBL/GenBank/DDBJ databases">
        <title>A novel member of the phylum Bacteroidetes isolated from glacier ice.</title>
        <authorList>
            <person name="Liu Q."/>
            <person name="Xin Y.-H."/>
        </authorList>
    </citation>
    <scope>NUCLEOTIDE SEQUENCE [LARGE SCALE GENOMIC DNA]</scope>
    <source>
        <strain evidence="1 2">RB1R16</strain>
    </source>
</reference>
<gene>
    <name evidence="1" type="ORF">CJD36_015290</name>
</gene>
<evidence type="ECO:0000313" key="2">
    <source>
        <dbReference type="Proteomes" id="UP000239872"/>
    </source>
</evidence>
<dbReference type="OrthoDB" id="676777at2"/>
<proteinExistence type="predicted"/>
<protein>
    <submittedName>
        <fullName evidence="1">Uncharacterized protein</fullName>
    </submittedName>
</protein>
<dbReference type="EMBL" id="PPSL01000004">
    <property type="protein sequence ID" value="PQJ10061.1"/>
    <property type="molecule type" value="Genomic_DNA"/>
</dbReference>
<comment type="caution">
    <text evidence="1">The sequence shown here is derived from an EMBL/GenBank/DDBJ whole genome shotgun (WGS) entry which is preliminary data.</text>
</comment>
<sequence>MNQVQFFYDDELITLQEKINMWLQENKDVTIIQTNLSSLGKPSPRAGIVNTEKHVFYILYSGRSMVAKQELQVAEQELSTTIIKDTGTVNLTN</sequence>
<dbReference type="Proteomes" id="UP000239872">
    <property type="component" value="Unassembled WGS sequence"/>
</dbReference>
<accession>A0A2S7STW4</accession>
<organism evidence="1 2">
    <name type="scientific">Flavipsychrobacter stenotrophus</name>
    <dbReference type="NCBI Taxonomy" id="2077091"/>
    <lineage>
        <taxon>Bacteria</taxon>
        <taxon>Pseudomonadati</taxon>
        <taxon>Bacteroidota</taxon>
        <taxon>Chitinophagia</taxon>
        <taxon>Chitinophagales</taxon>
        <taxon>Chitinophagaceae</taxon>
        <taxon>Flavipsychrobacter</taxon>
    </lineage>
</organism>
<dbReference type="RefSeq" id="WP_105040070.1">
    <property type="nucleotide sequence ID" value="NZ_PPSL01000004.1"/>
</dbReference>